<gene>
    <name evidence="2" type="ORF">DFP72DRAFT_930169</name>
</gene>
<sequence>MVLLTCLALWLSTSSCPSRYSSKPSNTADGAAEWSVILASECLLYRAEQARCRWRAEGDILLQAHCTTPGDHVPLFGSGSPLLISLSYLNSSSVSSFPFYPYHLSRPCQAT</sequence>
<feature type="chain" id="PRO_5034671108" description="Secreted protein" evidence="1">
    <location>
        <begin position="16"/>
        <end position="111"/>
    </location>
</feature>
<evidence type="ECO:0000256" key="1">
    <source>
        <dbReference type="SAM" id="SignalP"/>
    </source>
</evidence>
<dbReference type="EMBL" id="JACGCI010000127">
    <property type="protein sequence ID" value="KAF6744064.1"/>
    <property type="molecule type" value="Genomic_DNA"/>
</dbReference>
<organism evidence="2 3">
    <name type="scientific">Ephemerocybe angulata</name>
    <dbReference type="NCBI Taxonomy" id="980116"/>
    <lineage>
        <taxon>Eukaryota</taxon>
        <taxon>Fungi</taxon>
        <taxon>Dikarya</taxon>
        <taxon>Basidiomycota</taxon>
        <taxon>Agaricomycotina</taxon>
        <taxon>Agaricomycetes</taxon>
        <taxon>Agaricomycetidae</taxon>
        <taxon>Agaricales</taxon>
        <taxon>Agaricineae</taxon>
        <taxon>Psathyrellaceae</taxon>
        <taxon>Ephemerocybe</taxon>
    </lineage>
</organism>
<reference evidence="2 3" key="1">
    <citation type="submission" date="2020-07" db="EMBL/GenBank/DDBJ databases">
        <title>Comparative genomics of pyrophilous fungi reveals a link between fire events and developmental genes.</title>
        <authorList>
            <consortium name="DOE Joint Genome Institute"/>
            <person name="Steindorff A.S."/>
            <person name="Carver A."/>
            <person name="Calhoun S."/>
            <person name="Stillman K."/>
            <person name="Liu H."/>
            <person name="Lipzen A."/>
            <person name="Pangilinan J."/>
            <person name="Labutti K."/>
            <person name="Bruns T.D."/>
            <person name="Grigoriev I.V."/>
        </authorList>
    </citation>
    <scope>NUCLEOTIDE SEQUENCE [LARGE SCALE GENOMIC DNA]</scope>
    <source>
        <strain evidence="2 3">CBS 144469</strain>
    </source>
</reference>
<protein>
    <recommendedName>
        <fullName evidence="4">Secreted protein</fullName>
    </recommendedName>
</protein>
<accession>A0A8H6LVV0</accession>
<evidence type="ECO:0000313" key="2">
    <source>
        <dbReference type="EMBL" id="KAF6744064.1"/>
    </source>
</evidence>
<dbReference type="Proteomes" id="UP000521943">
    <property type="component" value="Unassembled WGS sequence"/>
</dbReference>
<evidence type="ECO:0008006" key="4">
    <source>
        <dbReference type="Google" id="ProtNLM"/>
    </source>
</evidence>
<proteinExistence type="predicted"/>
<evidence type="ECO:0000313" key="3">
    <source>
        <dbReference type="Proteomes" id="UP000521943"/>
    </source>
</evidence>
<comment type="caution">
    <text evidence="2">The sequence shown here is derived from an EMBL/GenBank/DDBJ whole genome shotgun (WGS) entry which is preliminary data.</text>
</comment>
<name>A0A8H6LVV0_9AGAR</name>
<dbReference type="AlphaFoldDB" id="A0A8H6LVV0"/>
<keyword evidence="3" id="KW-1185">Reference proteome</keyword>
<keyword evidence="1" id="KW-0732">Signal</keyword>
<feature type="signal peptide" evidence="1">
    <location>
        <begin position="1"/>
        <end position="15"/>
    </location>
</feature>